<evidence type="ECO:0000313" key="2">
    <source>
        <dbReference type="Proteomes" id="UP000828048"/>
    </source>
</evidence>
<dbReference type="EMBL" id="CM037162">
    <property type="protein sequence ID" value="KAH7862140.1"/>
    <property type="molecule type" value="Genomic_DNA"/>
</dbReference>
<name>A0ACB7Z930_9ERIC</name>
<reference evidence="1 2" key="1">
    <citation type="journal article" date="2021" name="Hortic Res">
        <title>High-quality reference genome and annotation aids understanding of berry development for evergreen blueberry (Vaccinium darrowii).</title>
        <authorList>
            <person name="Yu J."/>
            <person name="Hulse-Kemp A.M."/>
            <person name="Babiker E."/>
            <person name="Staton M."/>
        </authorList>
    </citation>
    <scope>NUCLEOTIDE SEQUENCE [LARGE SCALE GENOMIC DNA]</scope>
    <source>
        <strain evidence="2">cv. NJ 8807/NJ 8810</strain>
        <tissue evidence="1">Young leaf</tissue>
    </source>
</reference>
<protein>
    <submittedName>
        <fullName evidence="1">Uncharacterized protein</fullName>
    </submittedName>
</protein>
<sequence>MLFLGLGRERESGGGLDFPLVAGIITTETRKELYYGSFLESDGGNSTLGFFTSDQTKYTYLGIWYTNDPQQRKVWVANPDTPLDNTTAALTIDNTTEILKITSGGNTVFNISNQLAANPTAKIEDTGAFTMGWEPTPDSGQLVIYRRGESYWTSGPLKVNGLYNLSFVSNDDENYLTFCDIVDGRLWELRPDSRIEECRSSNDKFEEKRAPFLPSIATSEYDENSSLSIKDCMEMCWNDCNCVAFAVNSNGTGCITWIEKLEY</sequence>
<dbReference type="Proteomes" id="UP000828048">
    <property type="component" value="Chromosome 12"/>
</dbReference>
<keyword evidence="2" id="KW-1185">Reference proteome</keyword>
<organism evidence="1 2">
    <name type="scientific">Vaccinium darrowii</name>
    <dbReference type="NCBI Taxonomy" id="229202"/>
    <lineage>
        <taxon>Eukaryota</taxon>
        <taxon>Viridiplantae</taxon>
        <taxon>Streptophyta</taxon>
        <taxon>Embryophyta</taxon>
        <taxon>Tracheophyta</taxon>
        <taxon>Spermatophyta</taxon>
        <taxon>Magnoliopsida</taxon>
        <taxon>eudicotyledons</taxon>
        <taxon>Gunneridae</taxon>
        <taxon>Pentapetalae</taxon>
        <taxon>asterids</taxon>
        <taxon>Ericales</taxon>
        <taxon>Ericaceae</taxon>
        <taxon>Vaccinioideae</taxon>
        <taxon>Vaccinieae</taxon>
        <taxon>Vaccinium</taxon>
    </lineage>
</organism>
<accession>A0ACB7Z930</accession>
<gene>
    <name evidence="1" type="ORF">Vadar_000673</name>
</gene>
<proteinExistence type="predicted"/>
<comment type="caution">
    <text evidence="1">The sequence shown here is derived from an EMBL/GenBank/DDBJ whole genome shotgun (WGS) entry which is preliminary data.</text>
</comment>
<evidence type="ECO:0000313" key="1">
    <source>
        <dbReference type="EMBL" id="KAH7862140.1"/>
    </source>
</evidence>